<accession>E3J4L9</accession>
<keyword evidence="1 2" id="KW-0812">Transmembrane</keyword>
<protein>
    <submittedName>
        <fullName evidence="2">Cytochrome c biogenesis protein transmembrane region</fullName>
    </submittedName>
</protein>
<keyword evidence="1" id="KW-1133">Transmembrane helix</keyword>
<dbReference type="OrthoDB" id="9803065at2"/>
<evidence type="ECO:0000256" key="1">
    <source>
        <dbReference type="SAM" id="Phobius"/>
    </source>
</evidence>
<dbReference type="eggNOG" id="COG0785">
    <property type="taxonomic scope" value="Bacteria"/>
</dbReference>
<organism evidence="2 3">
    <name type="scientific">Pseudofrankia inefficax (strain DSM 45817 / CECT 9037 / DDB 130130 / EuI1c)</name>
    <name type="common">Frankia inefficax</name>
    <dbReference type="NCBI Taxonomy" id="298654"/>
    <lineage>
        <taxon>Bacteria</taxon>
        <taxon>Bacillati</taxon>
        <taxon>Actinomycetota</taxon>
        <taxon>Actinomycetes</taxon>
        <taxon>Frankiales</taxon>
        <taxon>Frankiaceae</taxon>
        <taxon>Pseudofrankia</taxon>
    </lineage>
</organism>
<proteinExistence type="predicted"/>
<feature type="transmembrane region" description="Helical" evidence="1">
    <location>
        <begin position="274"/>
        <end position="296"/>
    </location>
</feature>
<feature type="transmembrane region" description="Helical" evidence="1">
    <location>
        <begin position="12"/>
        <end position="36"/>
    </location>
</feature>
<dbReference type="EMBL" id="CP002299">
    <property type="protein sequence ID" value="ADP84283.1"/>
    <property type="molecule type" value="Genomic_DNA"/>
</dbReference>
<feature type="transmembrane region" description="Helical" evidence="1">
    <location>
        <begin position="203"/>
        <end position="228"/>
    </location>
</feature>
<dbReference type="HOGENOM" id="CLU_053225_2_1_11"/>
<feature type="transmembrane region" description="Helical" evidence="1">
    <location>
        <begin position="163"/>
        <end position="183"/>
    </location>
</feature>
<feature type="transmembrane region" description="Helical" evidence="1">
    <location>
        <begin position="123"/>
        <end position="143"/>
    </location>
</feature>
<reference evidence="2 3" key="1">
    <citation type="submission" date="2010-10" db="EMBL/GenBank/DDBJ databases">
        <title>Complete sequence of Frankia sp. EuI1c.</title>
        <authorList>
            <consortium name="US DOE Joint Genome Institute"/>
            <person name="Lucas S."/>
            <person name="Copeland A."/>
            <person name="Lapidus A."/>
            <person name="Cheng J.-F."/>
            <person name="Bruce D."/>
            <person name="Goodwin L."/>
            <person name="Pitluck S."/>
            <person name="Chertkov O."/>
            <person name="Detter J.C."/>
            <person name="Han C."/>
            <person name="Tapia R."/>
            <person name="Land M."/>
            <person name="Hauser L."/>
            <person name="Jeffries C."/>
            <person name="Kyrpides N."/>
            <person name="Ivanova N."/>
            <person name="Mikhailova N."/>
            <person name="Beauchemin N."/>
            <person name="Sen A."/>
            <person name="Sur S.A."/>
            <person name="Gtari M."/>
            <person name="Wall L."/>
            <person name="Tisa L."/>
            <person name="Woyke T."/>
        </authorList>
    </citation>
    <scope>NUCLEOTIDE SEQUENCE [LARGE SCALE GENOMIC DNA]</scope>
    <source>
        <strain evidence="3">DSM 45817 / CECT 9037 / EuI1c</strain>
    </source>
</reference>
<name>E3J4L9_PSEI1</name>
<dbReference type="STRING" id="298654.FraEuI1c_6299"/>
<dbReference type="InterPro" id="IPR051790">
    <property type="entry name" value="Cytochrome_c-biogenesis_DsbD"/>
</dbReference>
<dbReference type="PANTHER" id="PTHR31272:SF4">
    <property type="entry name" value="CYTOCHROME C-TYPE BIOGENESIS PROTEIN HI_1454-RELATED"/>
    <property type="match status" value="1"/>
</dbReference>
<dbReference type="PANTHER" id="PTHR31272">
    <property type="entry name" value="CYTOCHROME C-TYPE BIOGENESIS PROTEIN HI_1454-RELATED"/>
    <property type="match status" value="1"/>
</dbReference>
<evidence type="ECO:0000313" key="2">
    <source>
        <dbReference type="EMBL" id="ADP84283.1"/>
    </source>
</evidence>
<dbReference type="Proteomes" id="UP000002484">
    <property type="component" value="Chromosome"/>
</dbReference>
<keyword evidence="1" id="KW-0472">Membrane</keyword>
<dbReference type="AlphaFoldDB" id="E3J4L9"/>
<keyword evidence="3" id="KW-1185">Reference proteome</keyword>
<dbReference type="InParanoid" id="E3J4L9"/>
<dbReference type="RefSeq" id="WP_013427396.1">
    <property type="nucleotide sequence ID" value="NC_014666.1"/>
</dbReference>
<gene>
    <name evidence="2" type="ordered locus">FraEuI1c_6299</name>
</gene>
<evidence type="ECO:0000313" key="3">
    <source>
        <dbReference type="Proteomes" id="UP000002484"/>
    </source>
</evidence>
<sequence length="314" mass="31774">MSVAGLVTDGPLLLATPVAAVAGLLSFFSPCVLPLVPGYLSYVTGLSGADLEGQPREAEEAVTRETAPAEAVLVAAAPGVAAARPSDASAPVGTGSAAEATMPRTPARLLGAGLGRARRVGRVTVGTGLFVLGFSAVFVSYGVAFGGVGSWIRIHQVGVTRVLGVVTILMGLLFAGAFSRFMWANRELRLHRLPSPGLLGAPLLGVLFGLGWTPCLGPTLTAVLGLAVQSATAGRGAFLSAVYCLGLGVPFVVVGLGFRRAAGALAVVRSHARLLTLAGGTLLVVVGVLQVTGQWADLVSTLRSFAPGFAETPL</sequence>
<feature type="transmembrane region" description="Helical" evidence="1">
    <location>
        <begin position="240"/>
        <end position="262"/>
    </location>
</feature>
<dbReference type="KEGG" id="fri:FraEuI1c_6299"/>